<evidence type="ECO:0000259" key="6">
    <source>
        <dbReference type="PROSITE" id="PS51007"/>
    </source>
</evidence>
<dbReference type="AlphaFoldDB" id="A0A106DRA5"/>
<evidence type="ECO:0000256" key="4">
    <source>
        <dbReference type="SAM" id="MobiDB-lite"/>
    </source>
</evidence>
<reference evidence="7 8" key="1">
    <citation type="submission" date="2015-11" db="EMBL/GenBank/DDBJ databases">
        <title>Expanding the genomic diversity of Burkholderia species for the development of highly accurate diagnostics.</title>
        <authorList>
            <person name="Sahl J."/>
            <person name="Keim P."/>
            <person name="Wagner D."/>
        </authorList>
    </citation>
    <scope>NUCLEOTIDE SEQUENCE [LARGE SCALE GENOMIC DNA]</scope>
    <source>
        <strain evidence="7 8">MSMB1301WGS</strain>
    </source>
</reference>
<dbReference type="GO" id="GO:0046872">
    <property type="term" value="F:metal ion binding"/>
    <property type="evidence" value="ECO:0007669"/>
    <property type="project" value="UniProtKB-KW"/>
</dbReference>
<comment type="caution">
    <text evidence="7">The sequence shown here is derived from an EMBL/GenBank/DDBJ whole genome shotgun (WGS) entry which is preliminary data.</text>
</comment>
<evidence type="ECO:0000313" key="8">
    <source>
        <dbReference type="Proteomes" id="UP000062317"/>
    </source>
</evidence>
<keyword evidence="8" id="KW-1185">Reference proteome</keyword>
<dbReference type="Gene3D" id="3.40.30.10">
    <property type="entry name" value="Glutaredoxin"/>
    <property type="match status" value="1"/>
</dbReference>
<keyword evidence="2 3" id="KW-0408">Iron</keyword>
<dbReference type="Pfam" id="PF13728">
    <property type="entry name" value="TraF"/>
    <property type="match status" value="1"/>
</dbReference>
<evidence type="ECO:0000313" key="7">
    <source>
        <dbReference type="EMBL" id="KVV40879.1"/>
    </source>
</evidence>
<feature type="signal peptide" evidence="5">
    <location>
        <begin position="1"/>
        <end position="32"/>
    </location>
</feature>
<dbReference type="InterPro" id="IPR039555">
    <property type="entry name" value="TraF/TrbB"/>
</dbReference>
<feature type="domain" description="Cytochrome c" evidence="6">
    <location>
        <begin position="174"/>
        <end position="281"/>
    </location>
</feature>
<dbReference type="GO" id="GO:0020037">
    <property type="term" value="F:heme binding"/>
    <property type="evidence" value="ECO:0007669"/>
    <property type="project" value="InterPro"/>
</dbReference>
<proteinExistence type="predicted"/>
<feature type="region of interest" description="Disordered" evidence="4">
    <location>
        <begin position="60"/>
        <end position="82"/>
    </location>
</feature>
<dbReference type="InterPro" id="IPR009056">
    <property type="entry name" value="Cyt_c-like_dom"/>
</dbReference>
<keyword evidence="1 3" id="KW-0479">Metal-binding</keyword>
<protein>
    <recommendedName>
        <fullName evidence="6">Cytochrome c domain-containing protein</fullName>
    </recommendedName>
</protein>
<dbReference type="RefSeq" id="WP_060123939.1">
    <property type="nucleotide sequence ID" value="NZ_LPEQ01000113.1"/>
</dbReference>
<gene>
    <name evidence="7" type="ORF">WT27_13200</name>
</gene>
<dbReference type="InterPro" id="IPR036249">
    <property type="entry name" value="Thioredoxin-like_sf"/>
</dbReference>
<keyword evidence="5" id="KW-0732">Signal</keyword>
<dbReference type="GO" id="GO:0009055">
    <property type="term" value="F:electron transfer activity"/>
    <property type="evidence" value="ECO:0007669"/>
    <property type="project" value="InterPro"/>
</dbReference>
<evidence type="ECO:0000256" key="3">
    <source>
        <dbReference type="PROSITE-ProRule" id="PRU00433"/>
    </source>
</evidence>
<organism evidence="7 8">
    <name type="scientific">Burkholderia territorii</name>
    <dbReference type="NCBI Taxonomy" id="1503055"/>
    <lineage>
        <taxon>Bacteria</taxon>
        <taxon>Pseudomonadati</taxon>
        <taxon>Pseudomonadota</taxon>
        <taxon>Betaproteobacteria</taxon>
        <taxon>Burkholderiales</taxon>
        <taxon>Burkholderiaceae</taxon>
        <taxon>Burkholderia</taxon>
        <taxon>Burkholderia cepacia complex</taxon>
    </lineage>
</organism>
<dbReference type="SUPFAM" id="SSF52833">
    <property type="entry name" value="Thioredoxin-like"/>
    <property type="match status" value="1"/>
</dbReference>
<dbReference type="EMBL" id="LPEQ01000113">
    <property type="protein sequence ID" value="KVV40879.1"/>
    <property type="molecule type" value="Genomic_DNA"/>
</dbReference>
<name>A0A106DRA5_9BURK</name>
<sequence>MTIRFWKGVTSVALSGAILCLAVGAAPRMALAQQAQDDGAAQDYWASSIWSNPDRGFQWYPPDQLPPKPSQRQAEEPPPAPRIDQITDAEQFRKELLRLKDVAVMTPTPENVYNYYFAQRVALDKASRFSAVAKQVVWTHPEIDENARSSMASYAFNQVELKNAQLTKQWVADVAKQYGLVFFFRGDCEYCHLTAPAVIALQRKYGFEVLAITMDGGSLQGFPGAKPDNGISQVVSNGEGVNYFPSIYLVARDSNRSILLGAGGMTVEDIEKRIVYLTRGGQAYQNAYLNQQE</sequence>
<evidence type="ECO:0000256" key="2">
    <source>
        <dbReference type="ARBA" id="ARBA00023004"/>
    </source>
</evidence>
<dbReference type="Proteomes" id="UP000062317">
    <property type="component" value="Unassembled WGS sequence"/>
</dbReference>
<evidence type="ECO:0000256" key="5">
    <source>
        <dbReference type="SAM" id="SignalP"/>
    </source>
</evidence>
<dbReference type="PROSITE" id="PS51007">
    <property type="entry name" value="CYTC"/>
    <property type="match status" value="1"/>
</dbReference>
<keyword evidence="3" id="KW-0349">Heme</keyword>
<evidence type="ECO:0000256" key="1">
    <source>
        <dbReference type="ARBA" id="ARBA00022723"/>
    </source>
</evidence>
<feature type="chain" id="PRO_5007126206" description="Cytochrome c domain-containing protein" evidence="5">
    <location>
        <begin position="33"/>
        <end position="293"/>
    </location>
</feature>
<accession>A0A106DRA5</accession>